<dbReference type="CDD" id="cd05013">
    <property type="entry name" value="SIS_RpiR"/>
    <property type="match status" value="1"/>
</dbReference>
<name>A0A7J5UUM0_9MICO</name>
<keyword evidence="3" id="KW-0804">Transcription</keyword>
<evidence type="ECO:0000256" key="2">
    <source>
        <dbReference type="ARBA" id="ARBA00023125"/>
    </source>
</evidence>
<keyword evidence="7" id="KW-1185">Reference proteome</keyword>
<feature type="domain" description="SIS" evidence="5">
    <location>
        <begin position="158"/>
        <end position="298"/>
    </location>
</feature>
<dbReference type="InterPro" id="IPR035472">
    <property type="entry name" value="RpiR-like_SIS"/>
</dbReference>
<dbReference type="GO" id="GO:1901135">
    <property type="term" value="P:carbohydrate derivative metabolic process"/>
    <property type="evidence" value="ECO:0007669"/>
    <property type="project" value="InterPro"/>
</dbReference>
<sequence length="315" mass="32696">MNGRDLKCSFTVHLGGGWRSQPLPSVLAVTSENTVTGADVRERVRSHLPAFSPAERRVADVFLADPLGVIDLSVTQLAARAGSSPASVVRMCTSIGLRGFQDLKTRVALAHVPAAPVDALVAGEPQDAHRATVAVLRDTAAALESAAAVLDPAAVNDLVDGLLAARRIQLGAVGTSAPVAADAAYRLTTLGLDATFVTDVHAQHVSARMLGPGAVFLAVSHTGSTFETLAAARAAKAAGARVYVITSFASSPLTEIADVAIVAGSAETKVRVEALTSRLVHLTVLDAIFLVLKQRVAGAEEHLQATSEVLTEHRF</sequence>
<accession>A0A7J5UUM0</accession>
<keyword evidence="2" id="KW-0238">DNA-binding</keyword>
<evidence type="ECO:0000313" key="6">
    <source>
        <dbReference type="EMBL" id="KAE8765991.1"/>
    </source>
</evidence>
<feature type="domain" description="HTH rpiR-type" evidence="4">
    <location>
        <begin position="38"/>
        <end position="114"/>
    </location>
</feature>
<dbReference type="InterPro" id="IPR047640">
    <property type="entry name" value="RpiR-like"/>
</dbReference>
<dbReference type="InterPro" id="IPR000281">
    <property type="entry name" value="HTH_RpiR"/>
</dbReference>
<dbReference type="Proteomes" id="UP000451860">
    <property type="component" value="Unassembled WGS sequence"/>
</dbReference>
<dbReference type="GO" id="GO:0097367">
    <property type="term" value="F:carbohydrate derivative binding"/>
    <property type="evidence" value="ECO:0007669"/>
    <property type="project" value="InterPro"/>
</dbReference>
<dbReference type="InterPro" id="IPR036388">
    <property type="entry name" value="WH-like_DNA-bd_sf"/>
</dbReference>
<dbReference type="OrthoDB" id="370421at2"/>
<dbReference type="PANTHER" id="PTHR30514:SF1">
    <property type="entry name" value="HTH-TYPE TRANSCRIPTIONAL REGULATOR HEXR-RELATED"/>
    <property type="match status" value="1"/>
</dbReference>
<dbReference type="PANTHER" id="PTHR30514">
    <property type="entry name" value="GLUCOKINASE"/>
    <property type="match status" value="1"/>
</dbReference>
<dbReference type="InterPro" id="IPR009057">
    <property type="entry name" value="Homeodomain-like_sf"/>
</dbReference>
<dbReference type="GO" id="GO:0003700">
    <property type="term" value="F:DNA-binding transcription factor activity"/>
    <property type="evidence" value="ECO:0007669"/>
    <property type="project" value="InterPro"/>
</dbReference>
<evidence type="ECO:0000256" key="1">
    <source>
        <dbReference type="ARBA" id="ARBA00023015"/>
    </source>
</evidence>
<proteinExistence type="predicted"/>
<reference evidence="6 7" key="1">
    <citation type="submission" date="2019-10" db="EMBL/GenBank/DDBJ databases">
        <title>Georgenia wutianyii sp. nov. and Georgenia yuyongxinii sp. nov. isolated from plateau pika (Ochotona curzoniae) in the Qinghai-Tibet plateau of China.</title>
        <authorList>
            <person name="Tian Z."/>
        </authorList>
    </citation>
    <scope>NUCLEOTIDE SEQUENCE [LARGE SCALE GENOMIC DNA]</scope>
    <source>
        <strain evidence="6 7">DSM 21501</strain>
    </source>
</reference>
<dbReference type="GO" id="GO:0003677">
    <property type="term" value="F:DNA binding"/>
    <property type="evidence" value="ECO:0007669"/>
    <property type="project" value="UniProtKB-KW"/>
</dbReference>
<comment type="caution">
    <text evidence="6">The sequence shown here is derived from an EMBL/GenBank/DDBJ whole genome shotgun (WGS) entry which is preliminary data.</text>
</comment>
<organism evidence="6 7">
    <name type="scientific">Georgenia thermotolerans</name>
    <dbReference type="NCBI Taxonomy" id="527326"/>
    <lineage>
        <taxon>Bacteria</taxon>
        <taxon>Bacillati</taxon>
        <taxon>Actinomycetota</taxon>
        <taxon>Actinomycetes</taxon>
        <taxon>Micrococcales</taxon>
        <taxon>Bogoriellaceae</taxon>
        <taxon>Georgenia</taxon>
    </lineage>
</organism>
<gene>
    <name evidence="6" type="ORF">GB883_00850</name>
</gene>
<dbReference type="Pfam" id="PF01418">
    <property type="entry name" value="HTH_6"/>
    <property type="match status" value="1"/>
</dbReference>
<dbReference type="PROSITE" id="PS51464">
    <property type="entry name" value="SIS"/>
    <property type="match status" value="1"/>
</dbReference>
<protein>
    <submittedName>
        <fullName evidence="6">SIS domain-containing protein</fullName>
    </submittedName>
</protein>
<evidence type="ECO:0000256" key="3">
    <source>
        <dbReference type="ARBA" id="ARBA00023163"/>
    </source>
</evidence>
<dbReference type="InterPro" id="IPR001347">
    <property type="entry name" value="SIS_dom"/>
</dbReference>
<evidence type="ECO:0000259" key="5">
    <source>
        <dbReference type="PROSITE" id="PS51464"/>
    </source>
</evidence>
<dbReference type="Pfam" id="PF01380">
    <property type="entry name" value="SIS"/>
    <property type="match status" value="1"/>
</dbReference>
<dbReference type="Gene3D" id="1.10.10.10">
    <property type="entry name" value="Winged helix-like DNA-binding domain superfamily/Winged helix DNA-binding domain"/>
    <property type="match status" value="1"/>
</dbReference>
<dbReference type="Gene3D" id="3.40.50.10490">
    <property type="entry name" value="Glucose-6-phosphate isomerase like protein, domain 1"/>
    <property type="match status" value="1"/>
</dbReference>
<dbReference type="SUPFAM" id="SSF46689">
    <property type="entry name" value="Homeodomain-like"/>
    <property type="match status" value="1"/>
</dbReference>
<dbReference type="PROSITE" id="PS51071">
    <property type="entry name" value="HTH_RPIR"/>
    <property type="match status" value="1"/>
</dbReference>
<dbReference type="AlphaFoldDB" id="A0A7J5UUM0"/>
<dbReference type="SUPFAM" id="SSF53697">
    <property type="entry name" value="SIS domain"/>
    <property type="match status" value="1"/>
</dbReference>
<evidence type="ECO:0000259" key="4">
    <source>
        <dbReference type="PROSITE" id="PS51071"/>
    </source>
</evidence>
<evidence type="ECO:0000313" key="7">
    <source>
        <dbReference type="Proteomes" id="UP000451860"/>
    </source>
</evidence>
<dbReference type="EMBL" id="WHJE01000002">
    <property type="protein sequence ID" value="KAE8765991.1"/>
    <property type="molecule type" value="Genomic_DNA"/>
</dbReference>
<dbReference type="InterPro" id="IPR046348">
    <property type="entry name" value="SIS_dom_sf"/>
</dbReference>
<keyword evidence="1" id="KW-0805">Transcription regulation</keyword>